<evidence type="ECO:0000313" key="5">
    <source>
        <dbReference type="Proteomes" id="UP000093053"/>
    </source>
</evidence>
<dbReference type="OrthoDB" id="6077212at2"/>
<dbReference type="PROSITE" id="PS50977">
    <property type="entry name" value="HTH_TETR_2"/>
    <property type="match status" value="1"/>
</dbReference>
<evidence type="ECO:0000259" key="3">
    <source>
        <dbReference type="PROSITE" id="PS50977"/>
    </source>
</evidence>
<feature type="DNA-binding region" description="H-T-H motif" evidence="2">
    <location>
        <begin position="48"/>
        <end position="67"/>
    </location>
</feature>
<feature type="domain" description="HTH tetR-type" evidence="3">
    <location>
        <begin position="25"/>
        <end position="85"/>
    </location>
</feature>
<dbReference type="InterPro" id="IPR001647">
    <property type="entry name" value="HTH_TetR"/>
</dbReference>
<accession>A0A1B2HRK6</accession>
<organism evidence="4 5">
    <name type="scientific">Lentzea guizhouensis</name>
    <dbReference type="NCBI Taxonomy" id="1586287"/>
    <lineage>
        <taxon>Bacteria</taxon>
        <taxon>Bacillati</taxon>
        <taxon>Actinomycetota</taxon>
        <taxon>Actinomycetes</taxon>
        <taxon>Pseudonocardiales</taxon>
        <taxon>Pseudonocardiaceae</taxon>
        <taxon>Lentzea</taxon>
    </lineage>
</organism>
<dbReference type="InterPro" id="IPR050109">
    <property type="entry name" value="HTH-type_TetR-like_transc_reg"/>
</dbReference>
<dbReference type="RefSeq" id="WP_065918661.1">
    <property type="nucleotide sequence ID" value="NZ_CP016793.1"/>
</dbReference>
<dbReference type="Proteomes" id="UP000093053">
    <property type="component" value="Chromosome"/>
</dbReference>
<dbReference type="GO" id="GO:0003700">
    <property type="term" value="F:DNA-binding transcription factor activity"/>
    <property type="evidence" value="ECO:0007669"/>
    <property type="project" value="TreeGrafter"/>
</dbReference>
<keyword evidence="1 2" id="KW-0238">DNA-binding</keyword>
<dbReference type="AlphaFoldDB" id="A0A1B2HRK6"/>
<protein>
    <submittedName>
        <fullName evidence="4">TetR family transcriptional regulator</fullName>
    </submittedName>
</protein>
<keyword evidence="5" id="KW-1185">Reference proteome</keyword>
<dbReference type="PANTHER" id="PTHR30055:SF153">
    <property type="entry name" value="HTH-TYPE TRANSCRIPTIONAL REPRESSOR RV3405C"/>
    <property type="match status" value="1"/>
</dbReference>
<reference evidence="4 5" key="1">
    <citation type="submission" date="2016-07" db="EMBL/GenBank/DDBJ databases">
        <title>Complete genome sequence of the Lentzea guizhouensis DHS C013.</title>
        <authorList>
            <person name="Cao C."/>
        </authorList>
    </citation>
    <scope>NUCLEOTIDE SEQUENCE [LARGE SCALE GENOMIC DNA]</scope>
    <source>
        <strain evidence="4 5">DHS C013</strain>
    </source>
</reference>
<gene>
    <name evidence="4" type="ORF">BBK82_34135</name>
</gene>
<dbReference type="InterPro" id="IPR009057">
    <property type="entry name" value="Homeodomain-like_sf"/>
</dbReference>
<proteinExistence type="predicted"/>
<name>A0A1B2HRK6_9PSEU</name>
<dbReference type="PANTHER" id="PTHR30055">
    <property type="entry name" value="HTH-TYPE TRANSCRIPTIONAL REGULATOR RUTR"/>
    <property type="match status" value="1"/>
</dbReference>
<dbReference type="Gene3D" id="1.10.357.10">
    <property type="entry name" value="Tetracycline Repressor, domain 2"/>
    <property type="match status" value="1"/>
</dbReference>
<dbReference type="PRINTS" id="PR00455">
    <property type="entry name" value="HTHTETR"/>
</dbReference>
<dbReference type="KEGG" id="led:BBK82_34135"/>
<dbReference type="EMBL" id="CP016793">
    <property type="protein sequence ID" value="ANZ40322.1"/>
    <property type="molecule type" value="Genomic_DNA"/>
</dbReference>
<sequence length="219" mass="24547">MSSPDPRSVLELAFSEAVEGADADDEVTTRLLDAAREQFRRRGVKRSTMADVAKLAGLSRITVYRRFATKDALVEHVVRREFRRYFNQFIVDVQGARTVADRVVVGFVSSLRAIRDNPLIGGLMDVEPDAVVPSMISDEGRTLAAVREFVASRLRWEQHAGTVAESVDVDVVAEMMVRISASFLVIPSHVIDLDDDEQLRAVARRFLVPMLEPPREPRQ</sequence>
<evidence type="ECO:0000256" key="2">
    <source>
        <dbReference type="PROSITE-ProRule" id="PRU00335"/>
    </source>
</evidence>
<evidence type="ECO:0000256" key="1">
    <source>
        <dbReference type="ARBA" id="ARBA00023125"/>
    </source>
</evidence>
<dbReference type="Pfam" id="PF00440">
    <property type="entry name" value="TetR_N"/>
    <property type="match status" value="1"/>
</dbReference>
<evidence type="ECO:0000313" key="4">
    <source>
        <dbReference type="EMBL" id="ANZ40322.1"/>
    </source>
</evidence>
<dbReference type="SUPFAM" id="SSF46689">
    <property type="entry name" value="Homeodomain-like"/>
    <property type="match status" value="1"/>
</dbReference>
<dbReference type="GO" id="GO:0000976">
    <property type="term" value="F:transcription cis-regulatory region binding"/>
    <property type="evidence" value="ECO:0007669"/>
    <property type="project" value="TreeGrafter"/>
</dbReference>
<dbReference type="STRING" id="1586287.BBK82_34135"/>